<dbReference type="Pfam" id="PF07676">
    <property type="entry name" value="PD40"/>
    <property type="match status" value="2"/>
</dbReference>
<organism evidence="2">
    <name type="scientific">Sesamum angustifolium</name>
    <dbReference type="NCBI Taxonomy" id="2727405"/>
    <lineage>
        <taxon>Eukaryota</taxon>
        <taxon>Viridiplantae</taxon>
        <taxon>Streptophyta</taxon>
        <taxon>Embryophyta</taxon>
        <taxon>Tracheophyta</taxon>
        <taxon>Spermatophyta</taxon>
        <taxon>Magnoliopsida</taxon>
        <taxon>eudicotyledons</taxon>
        <taxon>Gunneridae</taxon>
        <taxon>Pentapetalae</taxon>
        <taxon>asterids</taxon>
        <taxon>lamiids</taxon>
        <taxon>Lamiales</taxon>
        <taxon>Pedaliaceae</taxon>
        <taxon>Sesamum</taxon>
    </lineage>
</organism>
<comment type="caution">
    <text evidence="2">The sequence shown here is derived from an EMBL/GenBank/DDBJ whole genome shotgun (WGS) entry which is preliminary data.</text>
</comment>
<keyword evidence="1" id="KW-0732">Signal</keyword>
<proteinExistence type="predicted"/>
<dbReference type="SUPFAM" id="SSF82171">
    <property type="entry name" value="DPP6 N-terminal domain-like"/>
    <property type="match status" value="1"/>
</dbReference>
<reference evidence="2" key="1">
    <citation type="submission" date="2020-06" db="EMBL/GenBank/DDBJ databases">
        <authorList>
            <person name="Li T."/>
            <person name="Hu X."/>
            <person name="Zhang T."/>
            <person name="Song X."/>
            <person name="Zhang H."/>
            <person name="Dai N."/>
            <person name="Sheng W."/>
            <person name="Hou X."/>
            <person name="Wei L."/>
        </authorList>
    </citation>
    <scope>NUCLEOTIDE SEQUENCE</scope>
    <source>
        <strain evidence="2">G01</strain>
        <tissue evidence="2">Leaf</tissue>
    </source>
</reference>
<dbReference type="InterPro" id="IPR011042">
    <property type="entry name" value="6-blade_b-propeller_TolB-like"/>
</dbReference>
<dbReference type="InterPro" id="IPR011659">
    <property type="entry name" value="WD40"/>
</dbReference>
<dbReference type="EMBL" id="JACGWK010000015">
    <property type="protein sequence ID" value="KAL0314347.1"/>
    <property type="molecule type" value="Genomic_DNA"/>
</dbReference>
<reference evidence="2" key="2">
    <citation type="journal article" date="2024" name="Plant">
        <title>Genomic evolution and insights into agronomic trait innovations of Sesamum species.</title>
        <authorList>
            <person name="Miao H."/>
            <person name="Wang L."/>
            <person name="Qu L."/>
            <person name="Liu H."/>
            <person name="Sun Y."/>
            <person name="Le M."/>
            <person name="Wang Q."/>
            <person name="Wei S."/>
            <person name="Zheng Y."/>
            <person name="Lin W."/>
            <person name="Duan Y."/>
            <person name="Cao H."/>
            <person name="Xiong S."/>
            <person name="Wang X."/>
            <person name="Wei L."/>
            <person name="Li C."/>
            <person name="Ma Q."/>
            <person name="Ju M."/>
            <person name="Zhao R."/>
            <person name="Li G."/>
            <person name="Mu C."/>
            <person name="Tian Q."/>
            <person name="Mei H."/>
            <person name="Zhang T."/>
            <person name="Gao T."/>
            <person name="Zhang H."/>
        </authorList>
    </citation>
    <scope>NUCLEOTIDE SEQUENCE</scope>
    <source>
        <strain evidence="2">G01</strain>
    </source>
</reference>
<dbReference type="PANTHER" id="PTHR32161">
    <property type="entry name" value="DPP6 N-TERMINAL DOMAIN-LIKE PROTEIN"/>
    <property type="match status" value="1"/>
</dbReference>
<name>A0AAW2L7A1_9LAMI</name>
<dbReference type="PANTHER" id="PTHR32161:SF8">
    <property type="entry name" value="DPP6 N-TERMINAL DOMAIN-LIKE PROTEIN"/>
    <property type="match status" value="1"/>
</dbReference>
<dbReference type="Gene3D" id="2.120.10.30">
    <property type="entry name" value="TolB, C-terminal domain"/>
    <property type="match status" value="2"/>
</dbReference>
<accession>A0AAW2L7A1</accession>
<dbReference type="SUPFAM" id="SSF69304">
    <property type="entry name" value="Tricorn protease N-terminal domain"/>
    <property type="match status" value="1"/>
</dbReference>
<protein>
    <recommendedName>
        <fullName evidence="3">DPP6 N-terminal domain-like protein</fullName>
    </recommendedName>
</protein>
<feature type="chain" id="PRO_5043923838" description="DPP6 N-terminal domain-like protein" evidence="1">
    <location>
        <begin position="28"/>
        <end position="671"/>
    </location>
</feature>
<gene>
    <name evidence="2" type="ORF">Sangu_2279100</name>
</gene>
<sequence length="671" mass="73036">MKISNHHTLSCILVFSFLASSIPLLLAVGGGGGGTSIAFATLGRSSYAFDIFALPTAGPSKEIRLTDGNSVNFNGYIPSSSSLSMLPHLSNNSDPATHLVYITERNGSSKIYLDALYDTPPMRSGSRSLVEGSAESTRLQVLLVGDEQTGGRVSMKDKPSLVGQSLIYVSTHENPGVPRASWAAVFSTQLTTGVTRRLTPKGVADFSPAVSPSGVWTAVASFGEKGWDGEVQELGTDVYVFLTRDGSNRVKIIEHGGVPSWVDDSTLYFHRRCEDGWWSVFRATFSTNNGRPDFESVVTQRVTPPGLHAFTPAASAANKRFIAVATRRAESEFRHIELYDVVSNEFLDLTLPVSPNVHHFNPFFSPDASWVGYHKCRGATSDGKNGERIAYVKFPGLYVMNSDGSGIRTVLTRTAFSTAWDWKRKGVVYTSVGPTFASESTKVDIISINVDDEDLSYKKLTLGGENNAFPSASPDGKWVVFRSGRTGHKNLYIMDALNGEAGGLYRLTEGPWTDTMCNWSPDGEWIAFASDREKPGSGSYELFKIHPNGTGLQKVIHSGVGGRTNHPWFSPDGNYIVLTSDYAGVSAEPIANPHHYQPYGDIFVIKADGSGIRRLTHNSYEDGTPAWSPKFMSPANVEWPNGGSKCSFDDCHWLNISPDQGSSSSKRQCAR</sequence>
<dbReference type="AlphaFoldDB" id="A0AAW2L7A1"/>
<evidence type="ECO:0008006" key="3">
    <source>
        <dbReference type="Google" id="ProtNLM"/>
    </source>
</evidence>
<evidence type="ECO:0000313" key="2">
    <source>
        <dbReference type="EMBL" id="KAL0314347.1"/>
    </source>
</evidence>
<feature type="signal peptide" evidence="1">
    <location>
        <begin position="1"/>
        <end position="27"/>
    </location>
</feature>
<evidence type="ECO:0000256" key="1">
    <source>
        <dbReference type="SAM" id="SignalP"/>
    </source>
</evidence>